<dbReference type="InterPro" id="IPR032830">
    <property type="entry name" value="XPB/Ssl2_N"/>
</dbReference>
<feature type="domain" description="Helicase XPB/Ssl2 N-terminal" evidence="1">
    <location>
        <begin position="334"/>
        <end position="448"/>
    </location>
</feature>
<sequence>MNAVTNTKQIQPKEQVAVLSLAGRKVLKNLLQRYAGQPFLQEQLVQLPISDLSGAEVIVEFIQLRRLGLIRAVKKAWGERLYYIPEDFLSELQQSMFNIHVSQAEPSEITLTKEAKSGIANDLFRALVWAGKNGLPITAKGTLHKKTMNKLSEQIEVSCEDFNLLELKYVHQDIYPVHLAVVLDLLLYTGLVRKGSDAFLLETTAIEGWLNKSFQEMQHILFWAAMERYTIPNPSLQHYRYSILSPSLMTTGWYRVRDVLQSLEQEGLMDSPEIAEINAQAIGFLHMMNAFGFADVGEDSSGNVCFRLISSFHETISLTDIHKSEEIKPTGRFYVEPDFEIVVPPDVPYSVRWELEICAEFVKMDLMSIYKLSKNSLAEATEHERSIQDITSFLEGNSLTGLPDNIKVTIAQWGKEIGRTHFAAVTLLRCTDEEAADEIASHPRLNEVVKRIGPRDFIVESDQIAGIRPVLEKMGLSPRKQVHGLGDEYTIFPRIPFHTADNDSSLGDTQYIDTDGSKGIVYSGRTLHFYEEDHDIPDADVFFPTIDSVPAMWSKEMRTYHPSTAQKIMEQALDWKTSVLLSIEGTTVEFIPHQIQSRDRWKARGYIRSEADPAVWTELEAGDWEEMKLVLPSK</sequence>
<protein>
    <recommendedName>
        <fullName evidence="1">Helicase XPB/Ssl2 N-terminal domain-containing protein</fullName>
    </recommendedName>
</protein>
<evidence type="ECO:0000259" key="1">
    <source>
        <dbReference type="Pfam" id="PF13625"/>
    </source>
</evidence>
<gene>
    <name evidence="2" type="ORF">J2Z20_000416</name>
</gene>
<reference evidence="2 3" key="1">
    <citation type="submission" date="2021-03" db="EMBL/GenBank/DDBJ databases">
        <title>Genomic Encyclopedia of Type Strains, Phase IV (KMG-IV): sequencing the most valuable type-strain genomes for metagenomic binning, comparative biology and taxonomic classification.</title>
        <authorList>
            <person name="Goeker M."/>
        </authorList>
    </citation>
    <scope>NUCLEOTIDE SEQUENCE [LARGE SCALE GENOMIC DNA]</scope>
    <source>
        <strain evidence="2 3">DSM 23491</strain>
    </source>
</reference>
<accession>A0ABS4GZ57</accession>
<keyword evidence="3" id="KW-1185">Reference proteome</keyword>
<dbReference type="RefSeq" id="WP_209844902.1">
    <property type="nucleotide sequence ID" value="NZ_CBCRVE010000001.1"/>
</dbReference>
<proteinExistence type="predicted"/>
<comment type="caution">
    <text evidence="2">The sequence shown here is derived from an EMBL/GenBank/DDBJ whole genome shotgun (WGS) entry which is preliminary data.</text>
</comment>
<evidence type="ECO:0000313" key="2">
    <source>
        <dbReference type="EMBL" id="MBP1935555.1"/>
    </source>
</evidence>
<evidence type="ECO:0000313" key="3">
    <source>
        <dbReference type="Proteomes" id="UP001519273"/>
    </source>
</evidence>
<name>A0ABS4GZ57_9BACL</name>
<organism evidence="2 3">
    <name type="scientific">Paenibacillus sediminis</name>
    <dbReference type="NCBI Taxonomy" id="664909"/>
    <lineage>
        <taxon>Bacteria</taxon>
        <taxon>Bacillati</taxon>
        <taxon>Bacillota</taxon>
        <taxon>Bacilli</taxon>
        <taxon>Bacillales</taxon>
        <taxon>Paenibacillaceae</taxon>
        <taxon>Paenibacillus</taxon>
    </lineage>
</organism>
<dbReference type="Proteomes" id="UP001519273">
    <property type="component" value="Unassembled WGS sequence"/>
</dbReference>
<dbReference type="EMBL" id="JAGGKP010000001">
    <property type="protein sequence ID" value="MBP1935555.1"/>
    <property type="molecule type" value="Genomic_DNA"/>
</dbReference>
<dbReference type="Pfam" id="PF13625">
    <property type="entry name" value="Helicase_C_3"/>
    <property type="match status" value="1"/>
</dbReference>